<organism evidence="2 3">
    <name type="scientific">Araneus ventricosus</name>
    <name type="common">Orbweaver spider</name>
    <name type="synonym">Epeira ventricosa</name>
    <dbReference type="NCBI Taxonomy" id="182803"/>
    <lineage>
        <taxon>Eukaryota</taxon>
        <taxon>Metazoa</taxon>
        <taxon>Ecdysozoa</taxon>
        <taxon>Arthropoda</taxon>
        <taxon>Chelicerata</taxon>
        <taxon>Arachnida</taxon>
        <taxon>Araneae</taxon>
        <taxon>Araneomorphae</taxon>
        <taxon>Entelegynae</taxon>
        <taxon>Araneoidea</taxon>
        <taxon>Araneidae</taxon>
        <taxon>Araneus</taxon>
    </lineage>
</organism>
<dbReference type="AlphaFoldDB" id="A0A4Y2LGA9"/>
<accession>A0A4Y2LGA9</accession>
<protein>
    <submittedName>
        <fullName evidence="2">Uncharacterized protein</fullName>
    </submittedName>
</protein>
<proteinExistence type="predicted"/>
<evidence type="ECO:0000256" key="1">
    <source>
        <dbReference type="SAM" id="MobiDB-lite"/>
    </source>
</evidence>
<name>A0A4Y2LGA9_ARAVE</name>
<evidence type="ECO:0000313" key="3">
    <source>
        <dbReference type="Proteomes" id="UP000499080"/>
    </source>
</evidence>
<comment type="caution">
    <text evidence="2">The sequence shown here is derived from an EMBL/GenBank/DDBJ whole genome shotgun (WGS) entry which is preliminary data.</text>
</comment>
<dbReference type="EMBL" id="BGPR01005743">
    <property type="protein sequence ID" value="GBN12983.1"/>
    <property type="molecule type" value="Genomic_DNA"/>
</dbReference>
<evidence type="ECO:0000313" key="2">
    <source>
        <dbReference type="EMBL" id="GBN12983.1"/>
    </source>
</evidence>
<gene>
    <name evidence="2" type="ORF">AVEN_174241_1</name>
</gene>
<sequence>MTRMTPELPLLSPSSRKTPTGWRLTTTCDLAWTGSHTVEPGFEPRTLQPRSQDLATWLPWSPLQLQVAWHPQTTVLDPRLQASSKT</sequence>
<keyword evidence="3" id="KW-1185">Reference proteome</keyword>
<dbReference type="Proteomes" id="UP000499080">
    <property type="component" value="Unassembled WGS sequence"/>
</dbReference>
<feature type="region of interest" description="Disordered" evidence="1">
    <location>
        <begin position="1"/>
        <end position="20"/>
    </location>
</feature>
<reference evidence="2 3" key="1">
    <citation type="journal article" date="2019" name="Sci. Rep.">
        <title>Orb-weaving spider Araneus ventricosus genome elucidates the spidroin gene catalogue.</title>
        <authorList>
            <person name="Kono N."/>
            <person name="Nakamura H."/>
            <person name="Ohtoshi R."/>
            <person name="Moran D.A.P."/>
            <person name="Shinohara A."/>
            <person name="Yoshida Y."/>
            <person name="Fujiwara M."/>
            <person name="Mori M."/>
            <person name="Tomita M."/>
            <person name="Arakawa K."/>
        </authorList>
    </citation>
    <scope>NUCLEOTIDE SEQUENCE [LARGE SCALE GENOMIC DNA]</scope>
</reference>